<accession>A0ABU1N4Z3</accession>
<dbReference type="Proteomes" id="UP001262754">
    <property type="component" value="Unassembled WGS sequence"/>
</dbReference>
<dbReference type="EMBL" id="JAVDRL010000012">
    <property type="protein sequence ID" value="MDR6533398.1"/>
    <property type="molecule type" value="Genomic_DNA"/>
</dbReference>
<keyword evidence="7" id="KW-1185">Reference proteome</keyword>
<keyword evidence="3" id="KW-0732">Signal</keyword>
<evidence type="ECO:0000259" key="5">
    <source>
        <dbReference type="Pfam" id="PF11954"/>
    </source>
</evidence>
<evidence type="ECO:0000256" key="1">
    <source>
        <dbReference type="ARBA" id="ARBA00004370"/>
    </source>
</evidence>
<feature type="signal peptide" evidence="3">
    <location>
        <begin position="1"/>
        <end position="20"/>
    </location>
</feature>
<feature type="domain" description="Peptidase S12 Pab87-related C-terminal" evidence="5">
    <location>
        <begin position="359"/>
        <end position="438"/>
    </location>
</feature>
<protein>
    <submittedName>
        <fullName evidence="6">CubicO group peptidase (Beta-lactamase class C family)</fullName>
    </submittedName>
</protein>
<evidence type="ECO:0000259" key="4">
    <source>
        <dbReference type="Pfam" id="PF00144"/>
    </source>
</evidence>
<evidence type="ECO:0000256" key="3">
    <source>
        <dbReference type="SAM" id="SignalP"/>
    </source>
</evidence>
<sequence length="453" mass="48697">MKLTIALGATCLLAASPALAAAPACAVPDYAKQAQDLIRPYLEAESFSGSILVAKDGAPVWRESFGAANREWDVANTADTKFRLGSITKQFTATAILQLVDQGKLSVEDPISKYYADAPAAWSKVTIKHLLTHTSGIPSYTALPGFFEKNSKLPLTPEEIVKLTRDLPLEFEPGAKYNYDNTGYILLGYVIEKVSGETYADYVAKHIFTPLGMKDTGYDVSGVILRHRASGYQGSKEGWRNADYLDMTLPYAAGSLYSTTGDLLIWDRALADGKILTPASRQAMFTDYGHEYGFGWRVDTDDGHARVGHGGGINGFSTGIARYPKDGVVAIVLANYNASPSSSISDNLAGLCVGTYQPPKAIALPVTTLDRYVGDYVLSPTFTLTITRQGEQLISQGTNQGPVPIYASAPGEFFAKTVNAKISFTQSGDAPATALVLHQGGRDRTAPRVEVKP</sequence>
<dbReference type="Pfam" id="PF11954">
    <property type="entry name" value="DUF3471"/>
    <property type="match status" value="1"/>
</dbReference>
<dbReference type="InterPro" id="IPR050491">
    <property type="entry name" value="AmpC-like"/>
</dbReference>
<dbReference type="InterPro" id="IPR021860">
    <property type="entry name" value="Peptidase_S12_Pab87-rel_C"/>
</dbReference>
<evidence type="ECO:0000313" key="6">
    <source>
        <dbReference type="EMBL" id="MDR6533398.1"/>
    </source>
</evidence>
<dbReference type="InterPro" id="IPR001466">
    <property type="entry name" value="Beta-lactam-related"/>
</dbReference>
<comment type="subcellular location">
    <subcellularLocation>
        <location evidence="1">Membrane</location>
    </subcellularLocation>
</comment>
<dbReference type="PANTHER" id="PTHR46825:SF11">
    <property type="entry name" value="PENICILLIN-BINDING PROTEIN 4"/>
    <property type="match status" value="1"/>
</dbReference>
<name>A0ABU1N4Z3_9CAUL</name>
<dbReference type="RefSeq" id="WP_310034279.1">
    <property type="nucleotide sequence ID" value="NZ_JAVDRL010000012.1"/>
</dbReference>
<dbReference type="SUPFAM" id="SSF56601">
    <property type="entry name" value="beta-lactamase/transpeptidase-like"/>
    <property type="match status" value="1"/>
</dbReference>
<keyword evidence="2" id="KW-0472">Membrane</keyword>
<evidence type="ECO:0000256" key="2">
    <source>
        <dbReference type="ARBA" id="ARBA00023136"/>
    </source>
</evidence>
<feature type="domain" description="Beta-lactamase-related" evidence="4">
    <location>
        <begin position="36"/>
        <end position="349"/>
    </location>
</feature>
<gene>
    <name evidence="6" type="ORF">J2800_004160</name>
</gene>
<dbReference type="Pfam" id="PF00144">
    <property type="entry name" value="Beta-lactamase"/>
    <property type="match status" value="1"/>
</dbReference>
<reference evidence="6 7" key="1">
    <citation type="submission" date="2023-07" db="EMBL/GenBank/DDBJ databases">
        <title>Sorghum-associated microbial communities from plants grown in Nebraska, USA.</title>
        <authorList>
            <person name="Schachtman D."/>
        </authorList>
    </citation>
    <scope>NUCLEOTIDE SEQUENCE [LARGE SCALE GENOMIC DNA]</scope>
    <source>
        <strain evidence="6 7">DS2154</strain>
    </source>
</reference>
<organism evidence="6 7">
    <name type="scientific">Caulobacter rhizosphaerae</name>
    <dbReference type="NCBI Taxonomy" id="2010972"/>
    <lineage>
        <taxon>Bacteria</taxon>
        <taxon>Pseudomonadati</taxon>
        <taxon>Pseudomonadota</taxon>
        <taxon>Alphaproteobacteria</taxon>
        <taxon>Caulobacterales</taxon>
        <taxon>Caulobacteraceae</taxon>
        <taxon>Caulobacter</taxon>
    </lineage>
</organism>
<dbReference type="PANTHER" id="PTHR46825">
    <property type="entry name" value="D-ALANYL-D-ALANINE-CARBOXYPEPTIDASE/ENDOPEPTIDASE AMPH"/>
    <property type="match status" value="1"/>
</dbReference>
<feature type="chain" id="PRO_5046864676" evidence="3">
    <location>
        <begin position="21"/>
        <end position="453"/>
    </location>
</feature>
<dbReference type="Gene3D" id="3.40.710.10">
    <property type="entry name" value="DD-peptidase/beta-lactamase superfamily"/>
    <property type="match status" value="1"/>
</dbReference>
<proteinExistence type="predicted"/>
<comment type="caution">
    <text evidence="6">The sequence shown here is derived from an EMBL/GenBank/DDBJ whole genome shotgun (WGS) entry which is preliminary data.</text>
</comment>
<evidence type="ECO:0000313" key="7">
    <source>
        <dbReference type="Proteomes" id="UP001262754"/>
    </source>
</evidence>
<dbReference type="InterPro" id="IPR012338">
    <property type="entry name" value="Beta-lactam/transpept-like"/>
</dbReference>